<protein>
    <submittedName>
        <fullName evidence="2">Uncharacterized protein</fullName>
    </submittedName>
</protein>
<gene>
    <name evidence="2" type="ORF">DEO23_01915</name>
</gene>
<keyword evidence="3" id="KW-1185">Reference proteome</keyword>
<dbReference type="OrthoDB" id="1825624at2"/>
<dbReference type="Proteomes" id="UP000245590">
    <property type="component" value="Unassembled WGS sequence"/>
</dbReference>
<name>A0A2U2RPY6_9MICO</name>
<evidence type="ECO:0000313" key="3">
    <source>
        <dbReference type="Proteomes" id="UP000245590"/>
    </source>
</evidence>
<dbReference type="RefSeq" id="WP_109274795.1">
    <property type="nucleotide sequence ID" value="NZ_QFKX01000001.1"/>
</dbReference>
<proteinExistence type="predicted"/>
<dbReference type="AlphaFoldDB" id="A0A2U2RPY6"/>
<dbReference type="InterPro" id="IPR045941">
    <property type="entry name" value="DUF6361"/>
</dbReference>
<evidence type="ECO:0000313" key="2">
    <source>
        <dbReference type="EMBL" id="PWH07911.1"/>
    </source>
</evidence>
<evidence type="ECO:0000256" key="1">
    <source>
        <dbReference type="SAM" id="MobiDB-lite"/>
    </source>
</evidence>
<organism evidence="2 3">
    <name type="scientific">Brachybacterium endophyticum</name>
    <dbReference type="NCBI Taxonomy" id="2182385"/>
    <lineage>
        <taxon>Bacteria</taxon>
        <taxon>Bacillati</taxon>
        <taxon>Actinomycetota</taxon>
        <taxon>Actinomycetes</taxon>
        <taxon>Micrococcales</taxon>
        <taxon>Dermabacteraceae</taxon>
        <taxon>Brachybacterium</taxon>
    </lineage>
</organism>
<dbReference type="Pfam" id="PF19888">
    <property type="entry name" value="DUF6361"/>
    <property type="match status" value="1"/>
</dbReference>
<comment type="caution">
    <text evidence="2">The sequence shown here is derived from an EMBL/GenBank/DDBJ whole genome shotgun (WGS) entry which is preliminary data.</text>
</comment>
<sequence length="417" mass="47397">MPSTFAWLAVDPEQRRRMMEAVEQFRDETTIDDLGVGGIRDVFSDELFPGISTIQTRLRYVLFVPWLLQEAARAESVDAMAWRFHDLERDFIEALKRGMGESEQGIIGRRAGRELQRVPSVVYWGALTQWGIVEPGLRARAYFQRTILLREQQRTAPHSEDGTAGLELTRTGLDPHLPEAPHGLLREATFELRSEDVEYLRESISRSVPRTLLARLVEQRPAGWTTHDSAPAAPWAPEVLALLDPELDARLRGIIDLGSRFSLYSQGANLLYNLVLAEATTADGQRFDDDRVAHYRDRLREWAEEVRWVRPLGTDDMTEIAQLMAARNRRFTTKTRSFLSAWFDAARSPFDCADSAALKDLVRNRERDTKGQRARLRPGNRKALDAWPGETGTGPMLFRWGNVTRHLQDLYDAAGGA</sequence>
<reference evidence="2 3" key="1">
    <citation type="submission" date="2018-05" db="EMBL/GenBank/DDBJ databases">
        <title>Brachybacterium sp. M1HQ-2T, whole genome shotgun sequence.</title>
        <authorList>
            <person name="Tuo L."/>
        </authorList>
    </citation>
    <scope>NUCLEOTIDE SEQUENCE [LARGE SCALE GENOMIC DNA]</scope>
    <source>
        <strain evidence="2 3">M1HQ-2</strain>
    </source>
</reference>
<feature type="region of interest" description="Disordered" evidence="1">
    <location>
        <begin position="367"/>
        <end position="388"/>
    </location>
</feature>
<accession>A0A2U2RPY6</accession>
<dbReference type="EMBL" id="QFKX01000001">
    <property type="protein sequence ID" value="PWH07911.1"/>
    <property type="molecule type" value="Genomic_DNA"/>
</dbReference>